<dbReference type="SUPFAM" id="SSF54001">
    <property type="entry name" value="Cysteine proteinases"/>
    <property type="match status" value="1"/>
</dbReference>
<dbReference type="Pfam" id="PF05708">
    <property type="entry name" value="Peptidase_C92"/>
    <property type="match status" value="1"/>
</dbReference>
<keyword evidence="3" id="KW-1185">Reference proteome</keyword>
<proteinExistence type="predicted"/>
<dbReference type="Proteomes" id="UP000220527">
    <property type="component" value="Unassembled WGS sequence"/>
</dbReference>
<dbReference type="EMBL" id="NQWI01000049">
    <property type="protein sequence ID" value="PDW02882.1"/>
    <property type="molecule type" value="Genomic_DNA"/>
</dbReference>
<protein>
    <recommendedName>
        <fullName evidence="4">Permuted papain-like amidase YaeF/Yiix C92 family enzyme</fullName>
    </recommendedName>
</protein>
<sequence length="229" mass="26195">MHYHQRDSAGLKKLVVHQFAKNTFRILFILSLLFFNSASVYVDYTRTSLAFNPDQLQTGDIILRQGRSAVSQMVMSIDQESLFSHSGIIYRDEDGITYVIHAIPYEEGALDNKNSYVRKDVITSFLRADRAQYAAVYRVKDNSSEIGIEAANAALIFFERMLVFDLDFDLGKDDQLYCTELVWRAYLAAGVDLVDGTFDYLALPFYHGSYILPSRLANSRWLDEIVLIE</sequence>
<dbReference type="InterPro" id="IPR038765">
    <property type="entry name" value="Papain-like_cys_pep_sf"/>
</dbReference>
<keyword evidence="1" id="KW-1133">Transmembrane helix</keyword>
<gene>
    <name evidence="2" type="ORF">CJ255_11800</name>
</gene>
<feature type="transmembrane region" description="Helical" evidence="1">
    <location>
        <begin position="22"/>
        <end position="42"/>
    </location>
</feature>
<reference evidence="3" key="1">
    <citation type="submission" date="2017-08" db="EMBL/GenBank/DDBJ databases">
        <authorList>
            <person name="Grouzdev D.S."/>
            <person name="Gaisin V.A."/>
            <person name="Rysina M.S."/>
            <person name="Gorlenko V.M."/>
        </authorList>
    </citation>
    <scope>NUCLEOTIDE SEQUENCE [LARGE SCALE GENOMIC DNA]</scope>
    <source>
        <strain evidence="3">Kir15-3F</strain>
    </source>
</reference>
<accession>A0A2A6RIN7</accession>
<keyword evidence="1" id="KW-0812">Transmembrane</keyword>
<dbReference type="Gene3D" id="3.90.1720.10">
    <property type="entry name" value="endopeptidase domain like (from Nostoc punctiforme)"/>
    <property type="match status" value="1"/>
</dbReference>
<organism evidence="2 3">
    <name type="scientific">Candidatus Viridilinea mediisalina</name>
    <dbReference type="NCBI Taxonomy" id="2024553"/>
    <lineage>
        <taxon>Bacteria</taxon>
        <taxon>Bacillati</taxon>
        <taxon>Chloroflexota</taxon>
        <taxon>Chloroflexia</taxon>
        <taxon>Chloroflexales</taxon>
        <taxon>Chloroflexineae</taxon>
        <taxon>Oscillochloridaceae</taxon>
        <taxon>Candidatus Viridilinea</taxon>
    </lineage>
</organism>
<keyword evidence="1" id="KW-0472">Membrane</keyword>
<dbReference type="AlphaFoldDB" id="A0A2A6RIN7"/>
<name>A0A2A6RIN7_9CHLR</name>
<dbReference type="OrthoDB" id="1148539at2"/>
<evidence type="ECO:0000256" key="1">
    <source>
        <dbReference type="SAM" id="Phobius"/>
    </source>
</evidence>
<evidence type="ECO:0000313" key="3">
    <source>
        <dbReference type="Proteomes" id="UP000220527"/>
    </source>
</evidence>
<comment type="caution">
    <text evidence="2">The sequence shown here is derived from an EMBL/GenBank/DDBJ whole genome shotgun (WGS) entry which is preliminary data.</text>
</comment>
<dbReference type="InterPro" id="IPR024453">
    <property type="entry name" value="Peptidase_C92"/>
</dbReference>
<evidence type="ECO:0000313" key="2">
    <source>
        <dbReference type="EMBL" id="PDW02882.1"/>
    </source>
</evidence>
<evidence type="ECO:0008006" key="4">
    <source>
        <dbReference type="Google" id="ProtNLM"/>
    </source>
</evidence>